<keyword evidence="5" id="KW-0443">Lipid metabolism</keyword>
<accession>A0A507DEM2</accession>
<name>A0A507DEM2_9FUNG</name>
<dbReference type="EMBL" id="QEAM01000024">
    <property type="protein sequence ID" value="TPX49996.1"/>
    <property type="molecule type" value="Genomic_DNA"/>
</dbReference>
<keyword evidence="3" id="KW-0808">Transferase</keyword>
<evidence type="ECO:0008006" key="8">
    <source>
        <dbReference type="Google" id="ProtNLM"/>
    </source>
</evidence>
<proteinExistence type="inferred from homology"/>
<dbReference type="InterPro" id="IPR050723">
    <property type="entry name" value="CFA/CMAS"/>
</dbReference>
<dbReference type="PANTHER" id="PTHR43667">
    <property type="entry name" value="CYCLOPROPANE-FATTY-ACYL-PHOSPHOLIPID SYNTHASE"/>
    <property type="match status" value="1"/>
</dbReference>
<dbReference type="Gene3D" id="3.40.50.150">
    <property type="entry name" value="Vaccinia Virus protein VP39"/>
    <property type="match status" value="1"/>
</dbReference>
<dbReference type="PIRSF" id="PIRSF003085">
    <property type="entry name" value="CMAS"/>
    <property type="match status" value="1"/>
</dbReference>
<gene>
    <name evidence="6" type="ORF">SeLEV6574_g01171</name>
</gene>
<evidence type="ECO:0000313" key="6">
    <source>
        <dbReference type="EMBL" id="TPX49996.1"/>
    </source>
</evidence>
<dbReference type="GO" id="GO:0008168">
    <property type="term" value="F:methyltransferase activity"/>
    <property type="evidence" value="ECO:0007669"/>
    <property type="project" value="UniProtKB-KW"/>
</dbReference>
<dbReference type="GO" id="GO:0008610">
    <property type="term" value="P:lipid biosynthetic process"/>
    <property type="evidence" value="ECO:0007669"/>
    <property type="project" value="InterPro"/>
</dbReference>
<dbReference type="AlphaFoldDB" id="A0A507DEM2"/>
<comment type="caution">
    <text evidence="6">The sequence shown here is derived from an EMBL/GenBank/DDBJ whole genome shotgun (WGS) entry which is preliminary data.</text>
</comment>
<keyword evidence="2" id="KW-0489">Methyltransferase</keyword>
<evidence type="ECO:0000256" key="4">
    <source>
        <dbReference type="ARBA" id="ARBA00022691"/>
    </source>
</evidence>
<organism evidence="6 7">
    <name type="scientific">Synchytrium endobioticum</name>
    <dbReference type="NCBI Taxonomy" id="286115"/>
    <lineage>
        <taxon>Eukaryota</taxon>
        <taxon>Fungi</taxon>
        <taxon>Fungi incertae sedis</taxon>
        <taxon>Chytridiomycota</taxon>
        <taxon>Chytridiomycota incertae sedis</taxon>
        <taxon>Chytridiomycetes</taxon>
        <taxon>Synchytriales</taxon>
        <taxon>Synchytriaceae</taxon>
        <taxon>Synchytrium</taxon>
    </lineage>
</organism>
<reference evidence="6 7" key="1">
    <citation type="journal article" date="2019" name="Sci. Rep.">
        <title>Comparative genomics of chytrid fungi reveal insights into the obligate biotrophic and pathogenic lifestyle of Synchytrium endobioticum.</title>
        <authorList>
            <person name="van de Vossenberg B.T.L.H."/>
            <person name="Warris S."/>
            <person name="Nguyen H.D.T."/>
            <person name="van Gent-Pelzer M.P.E."/>
            <person name="Joly D.L."/>
            <person name="van de Geest H.C."/>
            <person name="Bonants P.J.M."/>
            <person name="Smith D.S."/>
            <person name="Levesque C.A."/>
            <person name="van der Lee T.A.J."/>
        </authorList>
    </citation>
    <scope>NUCLEOTIDE SEQUENCE [LARGE SCALE GENOMIC DNA]</scope>
    <source>
        <strain evidence="6 7">LEV6574</strain>
    </source>
</reference>
<dbReference type="InterPro" id="IPR029063">
    <property type="entry name" value="SAM-dependent_MTases_sf"/>
</dbReference>
<dbReference type="CDD" id="cd02440">
    <property type="entry name" value="AdoMet_MTases"/>
    <property type="match status" value="1"/>
</dbReference>
<dbReference type="VEuPathDB" id="FungiDB:SeMB42_g00547"/>
<sequence>MPLKPQNKDNAARTKNGILRRIFNAPYQLCAKLEFTTCLAQHLCLQALESMRVGYLTVETPDGCMHEFGDTESDMRAHLHVLSDMLFIRLATFSALGFAEGYMADEVRVDSLATLLKMFIHNREFVGDMDPLRISEILVTLLHSNIPNTIYNALNNIKAHYDLGNDLFAAFLDPTMTYSCPVWADDDECLMDAQLRKIHTILEKAQIQEGDHVLEIGTGWGTLAMEAVKRCKCKVTSLTLSKEQKLLAEDRIEAAGLSDHITVLLQDYRALGETIKFDKIVTVEMLEAVGPQFLPAFFKVCDRVLAKDGIMVLQVITLPESRYKSYLNSTLINKHIFPGGHCPSITALTTAIQQGSQGNLIINSLQDIGPHYAKALRLWREAFLDSYDRVASQTGTSDIYDGVFKRKWEFYFTYCEAGFATSTLGDVQIRLVREGNQSILKGVPL</sequence>
<comment type="similarity">
    <text evidence="1">Belongs to the CFA/CMAS family.</text>
</comment>
<evidence type="ECO:0000313" key="7">
    <source>
        <dbReference type="Proteomes" id="UP000320475"/>
    </source>
</evidence>
<dbReference type="GO" id="GO:0032259">
    <property type="term" value="P:methylation"/>
    <property type="evidence" value="ECO:0007669"/>
    <property type="project" value="UniProtKB-KW"/>
</dbReference>
<dbReference type="Pfam" id="PF02353">
    <property type="entry name" value="CMAS"/>
    <property type="match status" value="1"/>
</dbReference>
<evidence type="ECO:0000256" key="3">
    <source>
        <dbReference type="ARBA" id="ARBA00022679"/>
    </source>
</evidence>
<keyword evidence="4" id="KW-0949">S-adenosyl-L-methionine</keyword>
<dbReference type="SUPFAM" id="SSF53335">
    <property type="entry name" value="S-adenosyl-L-methionine-dependent methyltransferases"/>
    <property type="match status" value="1"/>
</dbReference>
<dbReference type="OrthoDB" id="8300214at2759"/>
<dbReference type="InterPro" id="IPR003333">
    <property type="entry name" value="CMAS"/>
</dbReference>
<dbReference type="PANTHER" id="PTHR43667:SF2">
    <property type="entry name" value="FATTY ACID C-METHYL TRANSFERASE"/>
    <property type="match status" value="1"/>
</dbReference>
<evidence type="ECO:0000256" key="1">
    <source>
        <dbReference type="ARBA" id="ARBA00010815"/>
    </source>
</evidence>
<evidence type="ECO:0000256" key="2">
    <source>
        <dbReference type="ARBA" id="ARBA00022603"/>
    </source>
</evidence>
<dbReference type="Proteomes" id="UP000320475">
    <property type="component" value="Unassembled WGS sequence"/>
</dbReference>
<evidence type="ECO:0000256" key="5">
    <source>
        <dbReference type="ARBA" id="ARBA00023098"/>
    </source>
</evidence>
<protein>
    <recommendedName>
        <fullName evidence="8">Cyclopropane-fatty-acyl-phospholipid synthase</fullName>
    </recommendedName>
</protein>